<feature type="chain" id="PRO_5038826983" evidence="6">
    <location>
        <begin position="29"/>
        <end position="424"/>
    </location>
</feature>
<feature type="region of interest" description="Disordered" evidence="5">
    <location>
        <begin position="386"/>
        <end position="416"/>
    </location>
</feature>
<keyword evidence="9" id="KW-1185">Reference proteome</keyword>
<feature type="signal peptide" evidence="6">
    <location>
        <begin position="1"/>
        <end position="28"/>
    </location>
</feature>
<evidence type="ECO:0000256" key="6">
    <source>
        <dbReference type="SAM" id="SignalP"/>
    </source>
</evidence>
<dbReference type="SUPFAM" id="SSF103088">
    <property type="entry name" value="OmpA-like"/>
    <property type="match status" value="1"/>
</dbReference>
<proteinExistence type="predicted"/>
<evidence type="ECO:0000313" key="9">
    <source>
        <dbReference type="Proteomes" id="UP000002941"/>
    </source>
</evidence>
<feature type="compositionally biased region" description="Low complexity" evidence="5">
    <location>
        <begin position="36"/>
        <end position="62"/>
    </location>
</feature>
<dbReference type="EMBL" id="AKFT01000085">
    <property type="protein sequence ID" value="EJF46010.1"/>
    <property type="molecule type" value="Genomic_DNA"/>
</dbReference>
<name>J1HJD3_9ACTO</name>
<dbReference type="Gene3D" id="3.30.1330.60">
    <property type="entry name" value="OmpA-like domain"/>
    <property type="match status" value="1"/>
</dbReference>
<dbReference type="PRINTS" id="PR01021">
    <property type="entry name" value="OMPADOMAIN"/>
</dbReference>
<evidence type="ECO:0000256" key="5">
    <source>
        <dbReference type="SAM" id="MobiDB-lite"/>
    </source>
</evidence>
<gene>
    <name evidence="8" type="ORF">HMPREF1318_0952</name>
</gene>
<evidence type="ECO:0000256" key="4">
    <source>
        <dbReference type="PROSITE-ProRule" id="PRU00473"/>
    </source>
</evidence>
<sequence>MQRTRFPRTSSLLLAAAVALPLATSGCAINSGGSSGASQDGAAPTPAAAAPSSGSTPSASASATADSTFAVPGYAVGEIPPVPLFALPNLSLLSASTGAFTPDVTSSLTSVPGITVSPARCDEPGVLASGSTSTVITGNGAAVTSDGDSSVVNDGNGAGMVTKGSVSIVNDGNGAGTYTDTATGLSIINSGNGAGSYTDAHLSVTVDGAGGGSYTNSQTGESITITGNGSGTYTAGTISIVNDGNGAGTYTDTATGLNIVNDGDGSALITSASGSRTVDAEKLPAVENVGSFPPIDAASPVESCGTVMTLQDGVLFDFGSSQVRSDAAQTLKNLADAMNRAGASSGHVYGHTDSVSDDSFNQTLSEQRAQAVVDALVADGATASLDATGYGESQPVAPNENSDGSDNPAGRQLNRRVEVFIPAS</sequence>
<dbReference type="PATRIC" id="fig|1125718.3.peg.1130"/>
<dbReference type="InterPro" id="IPR006665">
    <property type="entry name" value="OmpA-like"/>
</dbReference>
<evidence type="ECO:0000313" key="8">
    <source>
        <dbReference type="EMBL" id="EJF46010.1"/>
    </source>
</evidence>
<dbReference type="Pfam" id="PF00691">
    <property type="entry name" value="OmpA"/>
    <property type="match status" value="1"/>
</dbReference>
<dbReference type="PROSITE" id="PS51123">
    <property type="entry name" value="OMPA_2"/>
    <property type="match status" value="1"/>
</dbReference>
<dbReference type="InterPro" id="IPR036737">
    <property type="entry name" value="OmpA-like_sf"/>
</dbReference>
<keyword evidence="6" id="KW-0732">Signal</keyword>
<evidence type="ECO:0000256" key="1">
    <source>
        <dbReference type="ARBA" id="ARBA00004442"/>
    </source>
</evidence>
<dbReference type="CDD" id="cd07185">
    <property type="entry name" value="OmpA_C-like"/>
    <property type="match status" value="1"/>
</dbReference>
<protein>
    <submittedName>
        <fullName evidence="8">OmpA family protein</fullName>
    </submittedName>
</protein>
<evidence type="ECO:0000256" key="2">
    <source>
        <dbReference type="ARBA" id="ARBA00023136"/>
    </source>
</evidence>
<dbReference type="InterPro" id="IPR050330">
    <property type="entry name" value="Bact_OuterMem_StrucFunc"/>
</dbReference>
<dbReference type="Proteomes" id="UP000002941">
    <property type="component" value="Unassembled WGS sequence"/>
</dbReference>
<accession>J1HJD3</accession>
<feature type="domain" description="OmpA-like" evidence="7">
    <location>
        <begin position="303"/>
        <end position="424"/>
    </location>
</feature>
<feature type="region of interest" description="Disordered" evidence="5">
    <location>
        <begin position="33"/>
        <end position="62"/>
    </location>
</feature>
<dbReference type="GO" id="GO:0009279">
    <property type="term" value="C:cell outer membrane"/>
    <property type="evidence" value="ECO:0007669"/>
    <property type="project" value="UniProtKB-SubCell"/>
</dbReference>
<dbReference type="PANTHER" id="PTHR30329:SF21">
    <property type="entry name" value="LIPOPROTEIN YIAD-RELATED"/>
    <property type="match status" value="1"/>
</dbReference>
<dbReference type="eggNOG" id="COG2885">
    <property type="taxonomic scope" value="Bacteria"/>
</dbReference>
<dbReference type="InterPro" id="IPR006664">
    <property type="entry name" value="OMP_bac"/>
</dbReference>
<dbReference type="PROSITE" id="PS51257">
    <property type="entry name" value="PROKAR_LIPOPROTEIN"/>
    <property type="match status" value="1"/>
</dbReference>
<evidence type="ECO:0000259" key="7">
    <source>
        <dbReference type="PROSITE" id="PS51123"/>
    </source>
</evidence>
<reference evidence="8 9" key="1">
    <citation type="submission" date="2012-05" db="EMBL/GenBank/DDBJ databases">
        <authorList>
            <person name="Harkins D.M."/>
            <person name="Madupu R."/>
            <person name="Durkin A.S."/>
            <person name="Torralba M."/>
            <person name="Methe B."/>
            <person name="Sutton G.G."/>
            <person name="Nelson K.E."/>
        </authorList>
    </citation>
    <scope>NUCLEOTIDE SEQUENCE [LARGE SCALE GENOMIC DNA]</scope>
    <source>
        <strain evidence="8 9">F0489</strain>
    </source>
</reference>
<dbReference type="PANTHER" id="PTHR30329">
    <property type="entry name" value="STATOR ELEMENT OF FLAGELLAR MOTOR COMPLEX"/>
    <property type="match status" value="1"/>
</dbReference>
<organism evidence="8 9">
    <name type="scientific">Actinomyces massiliensis F0489</name>
    <dbReference type="NCBI Taxonomy" id="1125718"/>
    <lineage>
        <taxon>Bacteria</taxon>
        <taxon>Bacillati</taxon>
        <taxon>Actinomycetota</taxon>
        <taxon>Actinomycetes</taxon>
        <taxon>Actinomycetales</taxon>
        <taxon>Actinomycetaceae</taxon>
        <taxon>Actinomyces</taxon>
    </lineage>
</organism>
<comment type="subcellular location">
    <subcellularLocation>
        <location evidence="1">Cell outer membrane</location>
    </subcellularLocation>
</comment>
<dbReference type="AlphaFoldDB" id="J1HJD3"/>
<comment type="caution">
    <text evidence="8">The sequence shown here is derived from an EMBL/GenBank/DDBJ whole genome shotgun (WGS) entry which is preliminary data.</text>
</comment>
<evidence type="ECO:0000256" key="3">
    <source>
        <dbReference type="ARBA" id="ARBA00023237"/>
    </source>
</evidence>
<keyword evidence="2 4" id="KW-0472">Membrane</keyword>
<keyword evidence="3" id="KW-0998">Cell outer membrane</keyword>
<dbReference type="OrthoDB" id="5166631at2"/>
<dbReference type="RefSeq" id="WP_008731101.1">
    <property type="nucleotide sequence ID" value="NZ_AKFT01000085.1"/>
</dbReference>